<dbReference type="EMBL" id="RWKA01000019">
    <property type="protein sequence ID" value="TGB37723.1"/>
    <property type="molecule type" value="Genomic_DNA"/>
</dbReference>
<protein>
    <submittedName>
        <fullName evidence="1">Uncharacterized protein</fullName>
    </submittedName>
</protein>
<sequence length="95" mass="9347">MGASSTTSPTPGAFTVLGAPSTADETALEAELAPSLALLVPASTADDAALVALDKASLVWSFASCEHATAAAPVMAKAAASAPVRLISFGFIART</sequence>
<dbReference type="AlphaFoldDB" id="A0A4Z0HH71"/>
<dbReference type="Proteomes" id="UP000297792">
    <property type="component" value="Unassembled WGS sequence"/>
</dbReference>
<reference evidence="1 2" key="1">
    <citation type="submission" date="2018-12" db="EMBL/GenBank/DDBJ databases">
        <title>Draft genome sequences of Mycolicibacterium peregrinum isolated from a pig with lymphadenitis and from soil on the same Japanese pig farm.</title>
        <authorList>
            <person name="Komatsu T."/>
            <person name="Ohya K."/>
            <person name="Sawai K."/>
            <person name="Odoi J.O."/>
            <person name="Otsu K."/>
            <person name="Ota A."/>
            <person name="Ito T."/>
            <person name="Kawai M."/>
            <person name="Maruyama F."/>
        </authorList>
    </citation>
    <scope>NUCLEOTIDE SEQUENCE [LARGE SCALE GENOMIC DNA]</scope>
    <source>
        <strain evidence="1 2">138</strain>
    </source>
</reference>
<name>A0A4Z0HH71_MYCPR</name>
<evidence type="ECO:0000313" key="2">
    <source>
        <dbReference type="Proteomes" id="UP000297792"/>
    </source>
</evidence>
<proteinExistence type="predicted"/>
<accession>A0A4Z0HH71</accession>
<gene>
    <name evidence="1" type="ORF">EJD98_26535</name>
</gene>
<evidence type="ECO:0000313" key="1">
    <source>
        <dbReference type="EMBL" id="TGB37723.1"/>
    </source>
</evidence>
<keyword evidence="2" id="KW-1185">Reference proteome</keyword>
<organism evidence="1 2">
    <name type="scientific">Mycolicibacterium peregrinum</name>
    <name type="common">Mycobacterium peregrinum</name>
    <dbReference type="NCBI Taxonomy" id="43304"/>
    <lineage>
        <taxon>Bacteria</taxon>
        <taxon>Bacillati</taxon>
        <taxon>Actinomycetota</taxon>
        <taxon>Actinomycetes</taxon>
        <taxon>Mycobacteriales</taxon>
        <taxon>Mycobacteriaceae</taxon>
        <taxon>Mycolicibacterium</taxon>
    </lineage>
</organism>
<comment type="caution">
    <text evidence="1">The sequence shown here is derived from an EMBL/GenBank/DDBJ whole genome shotgun (WGS) entry which is preliminary data.</text>
</comment>